<organism evidence="5 6">
    <name type="scientific">Adineta steineri</name>
    <dbReference type="NCBI Taxonomy" id="433720"/>
    <lineage>
        <taxon>Eukaryota</taxon>
        <taxon>Metazoa</taxon>
        <taxon>Spiralia</taxon>
        <taxon>Gnathifera</taxon>
        <taxon>Rotifera</taxon>
        <taxon>Eurotatoria</taxon>
        <taxon>Bdelloidea</taxon>
        <taxon>Adinetida</taxon>
        <taxon>Adinetidae</taxon>
        <taxon>Adineta</taxon>
    </lineage>
</organism>
<sequence>MSQLHYFCPLCESPKVFQHYPKLFAHIRDEHREESPFSIRCELGMMCGSRYSSFDSYRIHIYRCHRSLLDSLHNNDTISPDDISDSIEDLFSDLTFDDTLQCAGDPDSSIYPDEEIDELDRLFSSFDSVSSSSTDQQLSFDKLAQFYTYFLLELREHHLLPQKVVQLISSNICKLFDMIIKLIKTKAPSTTSLLSVTAYENAFAHITSMINSISKNEYQFLKRCKKHFSYEPPVEIILDQPNEHAYYIPLKKSLSYTLQDGQLLQAIIDNINSLSNRAAQDKDLVLSNRQGHFVKTNLYRQTNSNVLLLKLYTDDDLPEVIRSQVNSIGLHCICYTKHLNNDNSRTILTNVLVEDINKLQTDGITIPCLSSRIYFVFSSVCGDNLASNEVGGFQKSFSSGSFCRHCFITYEQKHIPLTDISFVPRTRLKHDFILNQVILNNGRQIIQGVKGPSWFKDLIGFHPTESLPPDVMHDFSEEEDIDGATLALLQHNDLIQIFPRVKDRVKFVDQRAKLILYYNDQQANKDAATLGVSDSTLSVVQVYDGLENNDMLNSVDANENIVINNRASTTDLGSSSSLPLNDDVDIDNKPTLPDDYEGPNLTSRMEEYIEQENLSKFNPHTRTRSEVLTLIYDHVTKSYDLLYPSNDDYLKMAKSIVNKLHIPPALSKNSIKDWHESIKQKFKRERKPLQMSNNLVKSKQEKYGNGKTNGRPKKKSTILQAERRRVDIPLINLAHRENESLLVMVNQMNMELLKDDPNNELLHDLWIQSFNIRRLCIRELDIVEILERFPGYRRSEMILAEVKESTGIDIEENVNVLLPKFFDHIPDNNCFLSGKLLKKIYSN</sequence>
<feature type="domain" description="C2H2-type" evidence="3">
    <location>
        <begin position="6"/>
        <end position="36"/>
    </location>
</feature>
<dbReference type="PROSITE" id="PS50157">
    <property type="entry name" value="ZINC_FINGER_C2H2_2"/>
    <property type="match status" value="1"/>
</dbReference>
<accession>A0A816DY06</accession>
<protein>
    <recommendedName>
        <fullName evidence="3">C2H2-type domain-containing protein</fullName>
    </recommendedName>
</protein>
<evidence type="ECO:0000313" key="5">
    <source>
        <dbReference type="EMBL" id="CAF1643392.1"/>
    </source>
</evidence>
<dbReference type="Proteomes" id="UP000663877">
    <property type="component" value="Unassembled WGS sequence"/>
</dbReference>
<evidence type="ECO:0000259" key="3">
    <source>
        <dbReference type="PROSITE" id="PS50157"/>
    </source>
</evidence>
<dbReference type="OrthoDB" id="10044445at2759"/>
<evidence type="ECO:0000313" key="6">
    <source>
        <dbReference type="Proteomes" id="UP000663832"/>
    </source>
</evidence>
<feature type="region of interest" description="Disordered" evidence="2">
    <location>
        <begin position="697"/>
        <end position="718"/>
    </location>
</feature>
<keyword evidence="6" id="KW-1185">Reference proteome</keyword>
<dbReference type="SMART" id="SM00355">
    <property type="entry name" value="ZnF_C2H2"/>
    <property type="match status" value="2"/>
</dbReference>
<keyword evidence="1" id="KW-0479">Metal-binding</keyword>
<comment type="caution">
    <text evidence="5">The sequence shown here is derived from an EMBL/GenBank/DDBJ whole genome shotgun (WGS) entry which is preliminary data.</text>
</comment>
<reference evidence="5" key="1">
    <citation type="submission" date="2021-02" db="EMBL/GenBank/DDBJ databases">
        <authorList>
            <person name="Nowell W R."/>
        </authorList>
    </citation>
    <scope>NUCLEOTIDE SEQUENCE</scope>
</reference>
<evidence type="ECO:0000256" key="1">
    <source>
        <dbReference type="PROSITE-ProRule" id="PRU00042"/>
    </source>
</evidence>
<dbReference type="AlphaFoldDB" id="A0A816DY06"/>
<feature type="compositionally biased region" description="Polar residues" evidence="2">
    <location>
        <begin position="570"/>
        <end position="579"/>
    </location>
</feature>
<name>A0A816DY06_9BILA</name>
<proteinExistence type="predicted"/>
<evidence type="ECO:0000313" key="4">
    <source>
        <dbReference type="EMBL" id="CAF1497399.1"/>
    </source>
</evidence>
<feature type="region of interest" description="Disordered" evidence="2">
    <location>
        <begin position="570"/>
        <end position="599"/>
    </location>
</feature>
<dbReference type="EMBL" id="CAJNOM010003244">
    <property type="protein sequence ID" value="CAF1643392.1"/>
    <property type="molecule type" value="Genomic_DNA"/>
</dbReference>
<gene>
    <name evidence="4" type="ORF">BJG266_LOCUS42968</name>
    <name evidence="5" type="ORF">QVE165_LOCUS59870</name>
</gene>
<evidence type="ECO:0000256" key="2">
    <source>
        <dbReference type="SAM" id="MobiDB-lite"/>
    </source>
</evidence>
<keyword evidence="1" id="KW-0862">Zinc</keyword>
<dbReference type="InterPro" id="IPR013087">
    <property type="entry name" value="Znf_C2H2_type"/>
</dbReference>
<dbReference type="EMBL" id="CAJNOI010002909">
    <property type="protein sequence ID" value="CAF1497399.1"/>
    <property type="molecule type" value="Genomic_DNA"/>
</dbReference>
<keyword evidence="1" id="KW-0863">Zinc-finger</keyword>
<dbReference type="Proteomes" id="UP000663832">
    <property type="component" value="Unassembled WGS sequence"/>
</dbReference>
<dbReference type="GO" id="GO:0008270">
    <property type="term" value="F:zinc ion binding"/>
    <property type="evidence" value="ECO:0007669"/>
    <property type="project" value="UniProtKB-KW"/>
</dbReference>